<evidence type="ECO:0000256" key="4">
    <source>
        <dbReference type="ARBA" id="ARBA00023136"/>
    </source>
</evidence>
<dbReference type="AlphaFoldDB" id="A0A3D8QKR8"/>
<evidence type="ECO:0000256" key="5">
    <source>
        <dbReference type="SAM" id="MobiDB-lite"/>
    </source>
</evidence>
<dbReference type="InterPro" id="IPR018820">
    <property type="entry name" value="BRE4-related_DUF2421"/>
</dbReference>
<evidence type="ECO:0000256" key="2">
    <source>
        <dbReference type="ARBA" id="ARBA00022692"/>
    </source>
</evidence>
<dbReference type="Pfam" id="PF13515">
    <property type="entry name" value="FUSC_2"/>
    <property type="match status" value="1"/>
</dbReference>
<feature type="transmembrane region" description="Helical" evidence="6">
    <location>
        <begin position="108"/>
        <end position="131"/>
    </location>
</feature>
<dbReference type="STRING" id="1849047.A0A3D8QKR8"/>
<accession>A0A3D8QKR8</accession>
<feature type="transmembrane region" description="Helical" evidence="6">
    <location>
        <begin position="243"/>
        <end position="264"/>
    </location>
</feature>
<feature type="transmembrane region" description="Helical" evidence="6">
    <location>
        <begin position="717"/>
        <end position="736"/>
    </location>
</feature>
<feature type="region of interest" description="Disordered" evidence="5">
    <location>
        <begin position="1"/>
        <end position="26"/>
    </location>
</feature>
<keyword evidence="4 6" id="KW-0472">Membrane</keyword>
<dbReference type="InterPro" id="IPR018823">
    <property type="entry name" value="ArAE_2_N"/>
</dbReference>
<comment type="subcellular location">
    <subcellularLocation>
        <location evidence="1">Membrane</location>
        <topology evidence="1">Multi-pass membrane protein</topology>
    </subcellularLocation>
</comment>
<evidence type="ECO:0000259" key="8">
    <source>
        <dbReference type="Pfam" id="PF10337"/>
    </source>
</evidence>
<sequence length="1024" mass="111351">MFGRKAAAPSRHSAEKEAPKLDESLPVQPEAIQNPYFPDVYPPPSSKRTLPPFLNHFNARDAKKLLKSCVAVWIQTILILINPTLQVLGQAAFVGCLVLFLAPPAGNLFIQLFTSISVLLGLALGWAWGVIAMKAALATRPAADVNARYALLQQMALNATHNGTLSSPTEYAQIQIFNGFMLDTRVTITYYCMVGLFIYLVCRLRVAAPKLILVQMMASIVSIVFLTDAPLLPTFQGTLPKSLIIPVAIAAGVGLVCNVFIFPTSSSSEVLHGVGEILAPMPTFLDACLLGWKHPRLSMSTSVLMGTKMKVVMAYKALQPSTTFLPMDISIGRWSGADLLTLGEPLRWVIISFLGLLEVQRAKEKRMENAAEAQAADSTSDGSPAVVRPGHHQVGRAMDFQRQVGHPSRSDLMEKSLQALSTSSEKLIGACRESYIAIIEAISSSNSRGSAASRTKMLQKHTETLRELKENRITFVELTAPSLLEPHSHLFDENGFLRIDEEQFPPLTGLMMGLLFEDRLMQLADALETLLSRIVELESTRTKVQLWLPKRIMALLGWISSADDSENPIIATEHADTKTLSSATEPTNLSADDKADKKEAPSARAQLISMKTPNGRRRSKSSQILLKIIRWVSSTEGVFALRAVIVTMALSVPAVTRSSAGFYYREKGLWAVIMAQLAMAPYTADLVFGIAVRIVGTVVGGVVGMVAWYIGAGNGGGNPYGIAAIMAVVIVIFMWWRLFSPPSLMGAGIMMAATAYLVVVYSWIDTHLPSYGDLGVGYSVFWRRVVLVLTGFAAAVIVTFLPRPPSANRHYRRVLADTLATVQDRYALFASSWKDPAPDLRKVAEQEALAVGETLLSIVGPIKLTGFEFSTSNFNTDSLSQVCHLCIALNQNMTQLLVYSTRLSAPDRAKIVPATGAVNPDLIAELMAVLALVQQALKSGDPLPAVIPTPLFTKAVALARQQVKESRGGTDGFFVKGKMGDEALRKYVVVLNALVQLLSTVDELVLVVKRAVGETSDVVFQEMV</sequence>
<evidence type="ECO:0000313" key="10">
    <source>
        <dbReference type="EMBL" id="RDW62426.1"/>
    </source>
</evidence>
<feature type="transmembrane region" description="Helical" evidence="6">
    <location>
        <begin position="212"/>
        <end position="231"/>
    </location>
</feature>
<organism evidence="10 11">
    <name type="scientific">Coleophoma cylindrospora</name>
    <dbReference type="NCBI Taxonomy" id="1849047"/>
    <lineage>
        <taxon>Eukaryota</taxon>
        <taxon>Fungi</taxon>
        <taxon>Dikarya</taxon>
        <taxon>Ascomycota</taxon>
        <taxon>Pezizomycotina</taxon>
        <taxon>Leotiomycetes</taxon>
        <taxon>Helotiales</taxon>
        <taxon>Dermateaceae</taxon>
        <taxon>Coleophoma</taxon>
    </lineage>
</organism>
<evidence type="ECO:0000313" key="11">
    <source>
        <dbReference type="Proteomes" id="UP000256645"/>
    </source>
</evidence>
<dbReference type="OrthoDB" id="2274698at2759"/>
<feature type="compositionally biased region" description="Polar residues" evidence="5">
    <location>
        <begin position="578"/>
        <end position="590"/>
    </location>
</feature>
<dbReference type="PANTHER" id="PTHR37994">
    <property type="entry name" value="ARAE_2_N DOMAIN-CONTAINING PROTEIN-RELATED"/>
    <property type="match status" value="1"/>
</dbReference>
<feature type="compositionally biased region" description="Basic and acidic residues" evidence="5">
    <location>
        <begin position="591"/>
        <end position="601"/>
    </location>
</feature>
<dbReference type="Proteomes" id="UP000256645">
    <property type="component" value="Unassembled WGS sequence"/>
</dbReference>
<dbReference type="PANTHER" id="PTHR37994:SF3">
    <property type="entry name" value="ER TRANSPORTER 6TM N-TERMINAL DOMAIN-CONTAINING PROTEIN"/>
    <property type="match status" value="1"/>
</dbReference>
<feature type="transmembrane region" description="Helical" evidence="6">
    <location>
        <begin position="188"/>
        <end position="206"/>
    </location>
</feature>
<evidence type="ECO:0000256" key="6">
    <source>
        <dbReference type="SAM" id="Phobius"/>
    </source>
</evidence>
<keyword evidence="11" id="KW-1185">Reference proteome</keyword>
<protein>
    <recommendedName>
        <fullName evidence="12">ER transporter 6TM N-terminal domain-containing protein</fullName>
    </recommendedName>
</protein>
<feature type="region of interest" description="Disordered" evidence="5">
    <location>
        <begin position="576"/>
        <end position="616"/>
    </location>
</feature>
<dbReference type="InterPro" id="IPR049453">
    <property type="entry name" value="Memb_transporter_dom"/>
</dbReference>
<feature type="transmembrane region" description="Helical" evidence="6">
    <location>
        <begin position="691"/>
        <end position="711"/>
    </location>
</feature>
<keyword evidence="2 6" id="KW-0812">Transmembrane</keyword>
<gene>
    <name evidence="10" type="ORF">BP6252_11859</name>
</gene>
<evidence type="ECO:0000256" key="1">
    <source>
        <dbReference type="ARBA" id="ARBA00004141"/>
    </source>
</evidence>
<proteinExistence type="predicted"/>
<feature type="transmembrane region" description="Helical" evidence="6">
    <location>
        <begin position="70"/>
        <end position="102"/>
    </location>
</feature>
<feature type="domain" description="Integral membrane bound transporter" evidence="9">
    <location>
        <begin position="666"/>
        <end position="798"/>
    </location>
</feature>
<feature type="transmembrane region" description="Helical" evidence="6">
    <location>
        <begin position="743"/>
        <end position="764"/>
    </location>
</feature>
<evidence type="ECO:0000256" key="3">
    <source>
        <dbReference type="ARBA" id="ARBA00022989"/>
    </source>
</evidence>
<dbReference type="GO" id="GO:0016020">
    <property type="term" value="C:membrane"/>
    <property type="evidence" value="ECO:0007669"/>
    <property type="project" value="UniProtKB-SubCell"/>
</dbReference>
<name>A0A3D8QKR8_9HELO</name>
<feature type="compositionally biased region" description="Basic and acidic residues" evidence="5">
    <location>
        <begin position="12"/>
        <end position="23"/>
    </location>
</feature>
<feature type="transmembrane region" description="Helical" evidence="6">
    <location>
        <begin position="784"/>
        <end position="802"/>
    </location>
</feature>
<reference evidence="10 11" key="1">
    <citation type="journal article" date="2018" name="IMA Fungus">
        <title>IMA Genome-F 9: Draft genome sequence of Annulohypoxylon stygium, Aspergillus mulundensis, Berkeleyomyces basicola (syn. Thielaviopsis basicola), Ceratocystis smalleyi, two Cercospora beticola strains, Coleophoma cylindrospora, Fusarium fracticaudum, Phialophora cf. hyalina, and Morchella septimelata.</title>
        <authorList>
            <person name="Wingfield B.D."/>
            <person name="Bills G.F."/>
            <person name="Dong Y."/>
            <person name="Huang W."/>
            <person name="Nel W.J."/>
            <person name="Swalarsk-Parry B.S."/>
            <person name="Vaghefi N."/>
            <person name="Wilken P.M."/>
            <person name="An Z."/>
            <person name="de Beer Z.W."/>
            <person name="De Vos L."/>
            <person name="Chen L."/>
            <person name="Duong T.A."/>
            <person name="Gao Y."/>
            <person name="Hammerbacher A."/>
            <person name="Kikkert J.R."/>
            <person name="Li Y."/>
            <person name="Li H."/>
            <person name="Li K."/>
            <person name="Li Q."/>
            <person name="Liu X."/>
            <person name="Ma X."/>
            <person name="Naidoo K."/>
            <person name="Pethybridge S.J."/>
            <person name="Sun J."/>
            <person name="Steenkamp E.T."/>
            <person name="van der Nest M.A."/>
            <person name="van Wyk S."/>
            <person name="Wingfield M.J."/>
            <person name="Xiong C."/>
            <person name="Yue Q."/>
            <person name="Zhang X."/>
        </authorList>
    </citation>
    <scope>NUCLEOTIDE SEQUENCE [LARGE SCALE GENOMIC DNA]</scope>
    <source>
        <strain evidence="10 11">BP6252</strain>
    </source>
</reference>
<comment type="caution">
    <text evidence="10">The sequence shown here is derived from an EMBL/GenBank/DDBJ whole genome shotgun (WGS) entry which is preliminary data.</text>
</comment>
<dbReference type="EMBL" id="PDLM01000014">
    <property type="protein sequence ID" value="RDW62426.1"/>
    <property type="molecule type" value="Genomic_DNA"/>
</dbReference>
<dbReference type="Pfam" id="PF10334">
    <property type="entry name" value="BRE4"/>
    <property type="match status" value="1"/>
</dbReference>
<evidence type="ECO:0000259" key="7">
    <source>
        <dbReference type="Pfam" id="PF10334"/>
    </source>
</evidence>
<feature type="domain" description="Putative ER transporter 6TM N-terminal" evidence="8">
    <location>
        <begin position="50"/>
        <end position="470"/>
    </location>
</feature>
<feature type="domain" description="DUF2421" evidence="7">
    <location>
        <begin position="802"/>
        <end position="1015"/>
    </location>
</feature>
<evidence type="ECO:0000259" key="9">
    <source>
        <dbReference type="Pfam" id="PF13515"/>
    </source>
</evidence>
<feature type="region of interest" description="Disordered" evidence="5">
    <location>
        <begin position="368"/>
        <end position="390"/>
    </location>
</feature>
<dbReference type="Pfam" id="PF10337">
    <property type="entry name" value="ArAE_2_N"/>
    <property type="match status" value="1"/>
</dbReference>
<evidence type="ECO:0008006" key="12">
    <source>
        <dbReference type="Google" id="ProtNLM"/>
    </source>
</evidence>
<keyword evidence="3 6" id="KW-1133">Transmembrane helix</keyword>